<dbReference type="InterPro" id="IPR050789">
    <property type="entry name" value="Diverse_Enzym_Activities"/>
</dbReference>
<keyword evidence="1" id="KW-0732">Signal</keyword>
<dbReference type="Gene3D" id="3.40.710.10">
    <property type="entry name" value="DD-peptidase/beta-lactamase superfamily"/>
    <property type="match status" value="1"/>
</dbReference>
<dbReference type="RefSeq" id="WP_068304119.1">
    <property type="nucleotide sequence ID" value="NZ_FNAK01000004.1"/>
</dbReference>
<reference evidence="3 4" key="1">
    <citation type="submission" date="2016-10" db="EMBL/GenBank/DDBJ databases">
        <authorList>
            <person name="de Groot N.N."/>
        </authorList>
    </citation>
    <scope>NUCLEOTIDE SEQUENCE [LARGE SCALE GENOMIC DNA]</scope>
    <source>
        <strain evidence="3 4">CGMCC 1.9109</strain>
    </source>
</reference>
<sequence length="334" mass="37066">MRNFVTAAVMAFGLAAAARADVVDDIAARMRAGDYKGITGMMVSQDGMLHAEAYAPGYGADKRHDIRSATKSITALLVGELIEDGSLKSVKTKLSKILPDDFNHMPKEDPRRDITVEDALTMRTGLACNDWIPASVGQEDKMYKTRDWGAFLWALPMAYERGEHFSYCTGGVVFLGRVIEKLSGKSVPAYAEERLFGPMGIEGAKWEKTPKGHTDTGGHLRLTLTDLHRLGQLVQHGGEGLVDPKWLKEATSEKTQVYERNERYGYLWWLNSGIVKEQPISLVYAHGNGGNFIFVVPELKLVAAFTGKNYGDRAQFIPMQLLTREIIPSLIEEK</sequence>
<dbReference type="Pfam" id="PF00144">
    <property type="entry name" value="Beta-lactamase"/>
    <property type="match status" value="1"/>
</dbReference>
<feature type="signal peptide" evidence="1">
    <location>
        <begin position="1"/>
        <end position="20"/>
    </location>
</feature>
<evidence type="ECO:0000259" key="2">
    <source>
        <dbReference type="Pfam" id="PF00144"/>
    </source>
</evidence>
<dbReference type="STRING" id="637679.GCA_001550055_01832"/>
<feature type="chain" id="PRO_5010226985" evidence="1">
    <location>
        <begin position="21"/>
        <end position="334"/>
    </location>
</feature>
<protein>
    <submittedName>
        <fullName evidence="3">CubicO group peptidase, beta-lactamase class C family</fullName>
    </submittedName>
</protein>
<dbReference type="SUPFAM" id="SSF56601">
    <property type="entry name" value="beta-lactamase/transpeptidase-like"/>
    <property type="match status" value="1"/>
</dbReference>
<evidence type="ECO:0000256" key="1">
    <source>
        <dbReference type="SAM" id="SignalP"/>
    </source>
</evidence>
<dbReference type="PANTHER" id="PTHR43283">
    <property type="entry name" value="BETA-LACTAMASE-RELATED"/>
    <property type="match status" value="1"/>
</dbReference>
<gene>
    <name evidence="3" type="ORF">SAMN04488071_2025</name>
</gene>
<proteinExistence type="predicted"/>
<feature type="domain" description="Beta-lactamase-related" evidence="2">
    <location>
        <begin position="33"/>
        <end position="305"/>
    </location>
</feature>
<evidence type="ECO:0000313" key="3">
    <source>
        <dbReference type="EMBL" id="SDE08008.1"/>
    </source>
</evidence>
<organism evidence="3 4">
    <name type="scientific">Kordiimonas lacus</name>
    <dbReference type="NCBI Taxonomy" id="637679"/>
    <lineage>
        <taxon>Bacteria</taxon>
        <taxon>Pseudomonadati</taxon>
        <taxon>Pseudomonadota</taxon>
        <taxon>Alphaproteobacteria</taxon>
        <taxon>Kordiimonadales</taxon>
        <taxon>Kordiimonadaceae</taxon>
        <taxon>Kordiimonas</taxon>
    </lineage>
</organism>
<dbReference type="InterPro" id="IPR001466">
    <property type="entry name" value="Beta-lactam-related"/>
</dbReference>
<dbReference type="PANTHER" id="PTHR43283:SF7">
    <property type="entry name" value="BETA-LACTAMASE-RELATED DOMAIN-CONTAINING PROTEIN"/>
    <property type="match status" value="1"/>
</dbReference>
<dbReference type="EMBL" id="FNAK01000004">
    <property type="protein sequence ID" value="SDE08008.1"/>
    <property type="molecule type" value="Genomic_DNA"/>
</dbReference>
<dbReference type="Proteomes" id="UP000183685">
    <property type="component" value="Unassembled WGS sequence"/>
</dbReference>
<name>A0A1G6ZZA1_9PROT</name>
<dbReference type="InterPro" id="IPR012338">
    <property type="entry name" value="Beta-lactam/transpept-like"/>
</dbReference>
<keyword evidence="4" id="KW-1185">Reference proteome</keyword>
<dbReference type="OrthoDB" id="9814204at2"/>
<evidence type="ECO:0000313" key="4">
    <source>
        <dbReference type="Proteomes" id="UP000183685"/>
    </source>
</evidence>
<accession>A0A1G6ZZA1</accession>
<dbReference type="AlphaFoldDB" id="A0A1G6ZZA1"/>